<dbReference type="Pfam" id="PF00933">
    <property type="entry name" value="Glyco_hydro_3"/>
    <property type="match status" value="1"/>
</dbReference>
<feature type="chain" id="PRO_5038734006" description="beta-N-acetylhexosaminidase" evidence="7">
    <location>
        <begin position="23"/>
        <end position="395"/>
    </location>
</feature>
<dbReference type="GO" id="GO:0004563">
    <property type="term" value="F:beta-N-acetylhexosaminidase activity"/>
    <property type="evidence" value="ECO:0007669"/>
    <property type="project" value="UniProtKB-EC"/>
</dbReference>
<dbReference type="SUPFAM" id="SSF51445">
    <property type="entry name" value="(Trans)glycosidases"/>
    <property type="match status" value="1"/>
</dbReference>
<dbReference type="PROSITE" id="PS51257">
    <property type="entry name" value="PROKAR_LIPOPROTEIN"/>
    <property type="match status" value="1"/>
</dbReference>
<dbReference type="PANTHER" id="PTHR30480">
    <property type="entry name" value="BETA-HEXOSAMINIDASE-RELATED"/>
    <property type="match status" value="1"/>
</dbReference>
<dbReference type="GO" id="GO:0009254">
    <property type="term" value="P:peptidoglycan turnover"/>
    <property type="evidence" value="ECO:0007669"/>
    <property type="project" value="TreeGrafter"/>
</dbReference>
<evidence type="ECO:0000256" key="2">
    <source>
        <dbReference type="ARBA" id="ARBA00005336"/>
    </source>
</evidence>
<sequence>MRKTVGLVVVLCAVVAGGCSNGGSTSSESASTPGPAASAPPVGSSSASPQPSPPADPCGAEPFLASLSQREKLAQLLTVGVTGPDDAAQVSAEEHVGGIFIGGWTDQSLLTASEMARVKGANTKVPLMVTIDEEGGRVSRIPELIGEEASAREVAATYSAAEAQQRMNKRATEMKKLGITVDFAPDVDVSGQPANSVIGDRSFSDDPAKVTEYGRAYINGLRDAGLGAVIKHFPGHGHGSGDSHTGAVSTPPLDELKKNDLLPFADLVSEPDVAVMVGHLDVPGLTDPNVPTSISPAAMQLLRTGDYAAPPRPFDGVIFTDDLSGMAAITAKYSIETAVEAALVAGADVALWISTDSVKAVLDNLEQAVAAGRLPQKQVDESVLRVARFKGVLSC</sequence>
<name>A0A934U2N4_9NOCA</name>
<organism evidence="9 10">
    <name type="scientific">Antrihabitans stalagmiti</name>
    <dbReference type="NCBI Taxonomy" id="2799499"/>
    <lineage>
        <taxon>Bacteria</taxon>
        <taxon>Bacillati</taxon>
        <taxon>Actinomycetota</taxon>
        <taxon>Actinomycetes</taxon>
        <taxon>Mycobacteriales</taxon>
        <taxon>Nocardiaceae</taxon>
        <taxon>Antrihabitans</taxon>
    </lineage>
</organism>
<dbReference type="Proteomes" id="UP000655868">
    <property type="component" value="Unassembled WGS sequence"/>
</dbReference>
<dbReference type="AlphaFoldDB" id="A0A934U2N4"/>
<protein>
    <recommendedName>
        <fullName evidence="3">beta-N-acetylhexosaminidase</fullName>
        <ecNumber evidence="3">3.2.1.52</ecNumber>
    </recommendedName>
</protein>
<dbReference type="EC" id="3.2.1.52" evidence="3"/>
<dbReference type="InterPro" id="IPR036962">
    <property type="entry name" value="Glyco_hydro_3_N_sf"/>
</dbReference>
<dbReference type="GO" id="GO:0005975">
    <property type="term" value="P:carbohydrate metabolic process"/>
    <property type="evidence" value="ECO:0007669"/>
    <property type="project" value="InterPro"/>
</dbReference>
<evidence type="ECO:0000256" key="7">
    <source>
        <dbReference type="SAM" id="SignalP"/>
    </source>
</evidence>
<evidence type="ECO:0000256" key="5">
    <source>
        <dbReference type="ARBA" id="ARBA00023295"/>
    </source>
</evidence>
<keyword evidence="4 9" id="KW-0378">Hydrolase</keyword>
<gene>
    <name evidence="9" type="ORF">JGU71_10475</name>
</gene>
<evidence type="ECO:0000313" key="10">
    <source>
        <dbReference type="Proteomes" id="UP000655868"/>
    </source>
</evidence>
<proteinExistence type="inferred from homology"/>
<dbReference type="Gene3D" id="3.20.20.300">
    <property type="entry name" value="Glycoside hydrolase, family 3, N-terminal domain"/>
    <property type="match status" value="1"/>
</dbReference>
<comment type="caution">
    <text evidence="9">The sequence shown here is derived from an EMBL/GenBank/DDBJ whole genome shotgun (WGS) entry which is preliminary data.</text>
</comment>
<feature type="domain" description="Glycoside hydrolase family 3 N-terminal" evidence="8">
    <location>
        <begin position="70"/>
        <end position="388"/>
    </location>
</feature>
<evidence type="ECO:0000259" key="8">
    <source>
        <dbReference type="Pfam" id="PF00933"/>
    </source>
</evidence>
<feature type="compositionally biased region" description="Low complexity" evidence="6">
    <location>
        <begin position="21"/>
        <end position="49"/>
    </location>
</feature>
<dbReference type="InterPro" id="IPR017853">
    <property type="entry name" value="GH"/>
</dbReference>
<dbReference type="EMBL" id="JAEMNV010000003">
    <property type="protein sequence ID" value="MBJ8339314.1"/>
    <property type="molecule type" value="Genomic_DNA"/>
</dbReference>
<comment type="catalytic activity">
    <reaction evidence="1">
        <text>Hydrolysis of terminal non-reducing N-acetyl-D-hexosamine residues in N-acetyl-beta-D-hexosaminides.</text>
        <dbReference type="EC" id="3.2.1.52"/>
    </reaction>
</comment>
<dbReference type="PANTHER" id="PTHR30480:SF13">
    <property type="entry name" value="BETA-HEXOSAMINIDASE"/>
    <property type="match status" value="1"/>
</dbReference>
<keyword evidence="5" id="KW-0326">Glycosidase</keyword>
<feature type="region of interest" description="Disordered" evidence="6">
    <location>
        <begin position="21"/>
        <end position="61"/>
    </location>
</feature>
<feature type="signal peptide" evidence="7">
    <location>
        <begin position="1"/>
        <end position="22"/>
    </location>
</feature>
<dbReference type="InterPro" id="IPR050226">
    <property type="entry name" value="NagZ_Beta-hexosaminidase"/>
</dbReference>
<dbReference type="InterPro" id="IPR001764">
    <property type="entry name" value="Glyco_hydro_3_N"/>
</dbReference>
<evidence type="ECO:0000256" key="1">
    <source>
        <dbReference type="ARBA" id="ARBA00001231"/>
    </source>
</evidence>
<evidence type="ECO:0000256" key="4">
    <source>
        <dbReference type="ARBA" id="ARBA00022801"/>
    </source>
</evidence>
<evidence type="ECO:0000256" key="6">
    <source>
        <dbReference type="SAM" id="MobiDB-lite"/>
    </source>
</evidence>
<keyword evidence="7" id="KW-0732">Signal</keyword>
<dbReference type="RefSeq" id="WP_199704025.1">
    <property type="nucleotide sequence ID" value="NZ_JAEMNV010000003.1"/>
</dbReference>
<keyword evidence="10" id="KW-1185">Reference proteome</keyword>
<reference evidence="9" key="1">
    <citation type="submission" date="2020-12" db="EMBL/GenBank/DDBJ databases">
        <title>Antrihabitans popcorni sp. nov. and Antrihabitans auranticaus sp. nov., isolated from a larva cave.</title>
        <authorList>
            <person name="Lee S.D."/>
            <person name="Kim I.S."/>
        </authorList>
    </citation>
    <scope>NUCLEOTIDE SEQUENCE</scope>
    <source>
        <strain evidence="9">YC3-6</strain>
    </source>
</reference>
<evidence type="ECO:0000313" key="9">
    <source>
        <dbReference type="EMBL" id="MBJ8339314.1"/>
    </source>
</evidence>
<comment type="similarity">
    <text evidence="2">Belongs to the glycosyl hydrolase 3 family.</text>
</comment>
<accession>A0A934U2N4</accession>
<evidence type="ECO:0000256" key="3">
    <source>
        <dbReference type="ARBA" id="ARBA00012663"/>
    </source>
</evidence>